<dbReference type="SUPFAM" id="SSF47413">
    <property type="entry name" value="lambda repressor-like DNA-binding domains"/>
    <property type="match status" value="1"/>
</dbReference>
<protein>
    <recommendedName>
        <fullName evidence="2">HTH cro/C1-type domain-containing protein</fullName>
    </recommendedName>
</protein>
<feature type="domain" description="HTH cro/C1-type" evidence="2">
    <location>
        <begin position="11"/>
        <end position="65"/>
    </location>
</feature>
<keyword evidence="1" id="KW-0238">DNA-binding</keyword>
<dbReference type="Proteomes" id="UP000193929">
    <property type="component" value="Unassembled WGS sequence"/>
</dbReference>
<gene>
    <name evidence="3" type="ORF">B7700_00245</name>
</gene>
<dbReference type="AlphaFoldDB" id="A0A1X1KBS6"/>
<name>A0A1X1KBS6_STRMT</name>
<evidence type="ECO:0000259" key="2">
    <source>
        <dbReference type="PROSITE" id="PS50943"/>
    </source>
</evidence>
<dbReference type="PROSITE" id="PS50943">
    <property type="entry name" value="HTH_CROC1"/>
    <property type="match status" value="1"/>
</dbReference>
<dbReference type="SMART" id="SM00530">
    <property type="entry name" value="HTH_XRE"/>
    <property type="match status" value="1"/>
</dbReference>
<comment type="caution">
    <text evidence="3">The sequence shown here is derived from an EMBL/GenBank/DDBJ whole genome shotgun (WGS) entry which is preliminary data.</text>
</comment>
<dbReference type="InterPro" id="IPR010982">
    <property type="entry name" value="Lambda_DNA-bd_dom_sf"/>
</dbReference>
<evidence type="ECO:0000256" key="1">
    <source>
        <dbReference type="ARBA" id="ARBA00023125"/>
    </source>
</evidence>
<evidence type="ECO:0000313" key="4">
    <source>
        <dbReference type="Proteomes" id="UP000193929"/>
    </source>
</evidence>
<dbReference type="CDD" id="cd00093">
    <property type="entry name" value="HTH_XRE"/>
    <property type="match status" value="1"/>
</dbReference>
<dbReference type="PANTHER" id="PTHR46558:SF4">
    <property type="entry name" value="DNA-BIDING PHAGE PROTEIN"/>
    <property type="match status" value="1"/>
</dbReference>
<accession>A0A1X1KBS6</accession>
<evidence type="ECO:0000313" key="3">
    <source>
        <dbReference type="EMBL" id="ORO96875.1"/>
    </source>
</evidence>
<reference evidence="3 4" key="1">
    <citation type="journal article" date="2016" name="Eur. J. Clin. Microbiol. Infect. Dis.">
        <title>Whole genome sequencing as a tool for phylogenetic analysis of clinical strains of Mitis group streptococci.</title>
        <authorList>
            <person name="Rasmussen L.H."/>
            <person name="Dargis R."/>
            <person name="Hojholt K."/>
            <person name="Christensen J.J."/>
            <person name="Skovgaard O."/>
            <person name="Justesen U.S."/>
            <person name="Rosenvinge F.S."/>
            <person name="Moser C."/>
            <person name="Lukjancenko O."/>
            <person name="Rasmussen S."/>
            <person name="Nielsen X.C."/>
        </authorList>
    </citation>
    <scope>NUCLEOTIDE SEQUENCE [LARGE SCALE GENOMIC DNA]</scope>
    <source>
        <strain evidence="3 4">RH_50275_09</strain>
    </source>
</reference>
<organism evidence="3 4">
    <name type="scientific">Streptococcus mitis</name>
    <dbReference type="NCBI Taxonomy" id="28037"/>
    <lineage>
        <taxon>Bacteria</taxon>
        <taxon>Bacillati</taxon>
        <taxon>Bacillota</taxon>
        <taxon>Bacilli</taxon>
        <taxon>Lactobacillales</taxon>
        <taxon>Streptococcaceae</taxon>
        <taxon>Streptococcus</taxon>
        <taxon>Streptococcus mitis group</taxon>
    </lineage>
</organism>
<dbReference type="PANTHER" id="PTHR46558">
    <property type="entry name" value="TRACRIPTIONAL REGULATORY PROTEIN-RELATED-RELATED"/>
    <property type="match status" value="1"/>
</dbReference>
<dbReference type="InterPro" id="IPR001387">
    <property type="entry name" value="Cro/C1-type_HTH"/>
</dbReference>
<dbReference type="Pfam" id="PF01381">
    <property type="entry name" value="HTH_3"/>
    <property type="match status" value="1"/>
</dbReference>
<dbReference type="RefSeq" id="WP_084886351.1">
    <property type="nucleotide sequence ID" value="NZ_NCVF01000014.1"/>
</dbReference>
<sequence length="81" mass="9454">MLDKNNYQNNIKQFRVREGLTQEELAKKINISRQMIGLIENNKTIPSVEIALKLSKVLKEPVENLFFERALLFVGLMILCY</sequence>
<dbReference type="Gene3D" id="1.10.260.40">
    <property type="entry name" value="lambda repressor-like DNA-binding domains"/>
    <property type="match status" value="1"/>
</dbReference>
<dbReference type="GO" id="GO:0003677">
    <property type="term" value="F:DNA binding"/>
    <property type="evidence" value="ECO:0007669"/>
    <property type="project" value="UniProtKB-KW"/>
</dbReference>
<dbReference type="EMBL" id="NCVF01000014">
    <property type="protein sequence ID" value="ORO96875.1"/>
    <property type="molecule type" value="Genomic_DNA"/>
</dbReference>
<proteinExistence type="predicted"/>